<dbReference type="Proteomes" id="UP000274756">
    <property type="component" value="Unassembled WGS sequence"/>
</dbReference>
<dbReference type="InterPro" id="IPR009057">
    <property type="entry name" value="Homeodomain-like_sf"/>
</dbReference>
<evidence type="ECO:0000259" key="8">
    <source>
        <dbReference type="PROSITE" id="PS50071"/>
    </source>
</evidence>
<name>A0A0N4UNJ1_DRAME</name>
<dbReference type="Pfam" id="PF00046">
    <property type="entry name" value="Homeodomain"/>
    <property type="match status" value="1"/>
</dbReference>
<proteinExistence type="predicted"/>
<dbReference type="PROSITE" id="PS00027">
    <property type="entry name" value="HOMEOBOX_1"/>
    <property type="match status" value="1"/>
</dbReference>
<dbReference type="PANTHER" id="PTHR45921:SF6">
    <property type="entry name" value="C15"/>
    <property type="match status" value="1"/>
</dbReference>
<dbReference type="GO" id="GO:0000978">
    <property type="term" value="F:RNA polymerase II cis-regulatory region sequence-specific DNA binding"/>
    <property type="evidence" value="ECO:0007669"/>
    <property type="project" value="TreeGrafter"/>
</dbReference>
<keyword evidence="2" id="KW-0217">Developmental protein</keyword>
<evidence type="ECO:0000256" key="4">
    <source>
        <dbReference type="ARBA" id="ARBA00023155"/>
    </source>
</evidence>
<evidence type="ECO:0000256" key="2">
    <source>
        <dbReference type="ARBA" id="ARBA00022473"/>
    </source>
</evidence>
<dbReference type="STRING" id="318479.A0A0N4UNJ1"/>
<evidence type="ECO:0000313" key="9">
    <source>
        <dbReference type="EMBL" id="VDN53177.1"/>
    </source>
</evidence>
<dbReference type="FunFam" id="1.10.10.60:FF:000040">
    <property type="entry name" value="T-cell leukemia homeobox protein 3"/>
    <property type="match status" value="1"/>
</dbReference>
<comment type="subcellular location">
    <subcellularLocation>
        <location evidence="1 6 7">Nucleus</location>
    </subcellularLocation>
</comment>
<keyword evidence="11" id="KW-1185">Reference proteome</keyword>
<keyword evidence="3 6" id="KW-0238">DNA-binding</keyword>
<dbReference type="PANTHER" id="PTHR45921">
    <property type="entry name" value="IP01054P"/>
    <property type="match status" value="1"/>
</dbReference>
<dbReference type="AlphaFoldDB" id="A0A0N4UNJ1"/>
<evidence type="ECO:0000256" key="5">
    <source>
        <dbReference type="ARBA" id="ARBA00023242"/>
    </source>
</evidence>
<evidence type="ECO:0000313" key="10">
    <source>
        <dbReference type="Proteomes" id="UP000038040"/>
    </source>
</evidence>
<evidence type="ECO:0000313" key="11">
    <source>
        <dbReference type="Proteomes" id="UP000274756"/>
    </source>
</evidence>
<dbReference type="InterPro" id="IPR020479">
    <property type="entry name" value="HD_metazoa"/>
</dbReference>
<dbReference type="PRINTS" id="PR00024">
    <property type="entry name" value="HOMEOBOX"/>
</dbReference>
<dbReference type="GO" id="GO:0048513">
    <property type="term" value="P:animal organ development"/>
    <property type="evidence" value="ECO:0007669"/>
    <property type="project" value="TreeGrafter"/>
</dbReference>
<dbReference type="InterPro" id="IPR001356">
    <property type="entry name" value="HD"/>
</dbReference>
<keyword evidence="5 6" id="KW-0539">Nucleus</keyword>
<accession>A0A0N4UNJ1</accession>
<gene>
    <name evidence="9" type="ORF">DME_LOCUS3150</name>
</gene>
<dbReference type="GO" id="GO:0005634">
    <property type="term" value="C:nucleus"/>
    <property type="evidence" value="ECO:0007669"/>
    <property type="project" value="UniProtKB-SubCell"/>
</dbReference>
<evidence type="ECO:0000256" key="7">
    <source>
        <dbReference type="RuleBase" id="RU000682"/>
    </source>
</evidence>
<dbReference type="InterPro" id="IPR042247">
    <property type="entry name" value="TLX1/2/3"/>
</dbReference>
<evidence type="ECO:0000256" key="1">
    <source>
        <dbReference type="ARBA" id="ARBA00004123"/>
    </source>
</evidence>
<reference evidence="9 11" key="2">
    <citation type="submission" date="2018-11" db="EMBL/GenBank/DDBJ databases">
        <authorList>
            <consortium name="Pathogen Informatics"/>
        </authorList>
    </citation>
    <scope>NUCLEOTIDE SEQUENCE [LARGE SCALE GENOMIC DNA]</scope>
</reference>
<dbReference type="Gene3D" id="1.10.10.60">
    <property type="entry name" value="Homeodomain-like"/>
    <property type="match status" value="1"/>
</dbReference>
<dbReference type="WBParaSite" id="DME_0000947301-mRNA-1">
    <property type="protein sequence ID" value="DME_0000947301-mRNA-1"/>
    <property type="gene ID" value="DME_0000947301"/>
</dbReference>
<dbReference type="OrthoDB" id="6159439at2759"/>
<dbReference type="SUPFAM" id="SSF46689">
    <property type="entry name" value="Homeodomain-like"/>
    <property type="match status" value="1"/>
</dbReference>
<feature type="DNA-binding region" description="Homeobox" evidence="6">
    <location>
        <begin position="118"/>
        <end position="177"/>
    </location>
</feature>
<dbReference type="InterPro" id="IPR017970">
    <property type="entry name" value="Homeobox_CS"/>
</dbReference>
<sequence>MSISKKLPFGIHSILADDPSSLISSNSMGCESNAFIIFPIPSIYKSFSTFPYSVHDLSKIFNETSEENSNRTLNISILNKIGSQSQNYFHNNVTQHTRRERCFRKIGHPYQKRTAPKNKKPRTSFSKKQLALLERRFINQKYLASTERASLASELDMSDTQVKTWFQNRRTKWRRQEAEDREYDDKINAQLATSCPKCFFARPDIIL</sequence>
<dbReference type="PROSITE" id="PS50071">
    <property type="entry name" value="HOMEOBOX_2"/>
    <property type="match status" value="1"/>
</dbReference>
<organism evidence="10 12">
    <name type="scientific">Dracunculus medinensis</name>
    <name type="common">Guinea worm</name>
    <dbReference type="NCBI Taxonomy" id="318479"/>
    <lineage>
        <taxon>Eukaryota</taxon>
        <taxon>Metazoa</taxon>
        <taxon>Ecdysozoa</taxon>
        <taxon>Nematoda</taxon>
        <taxon>Chromadorea</taxon>
        <taxon>Rhabditida</taxon>
        <taxon>Spirurina</taxon>
        <taxon>Dracunculoidea</taxon>
        <taxon>Dracunculidae</taxon>
        <taxon>Dracunculus</taxon>
    </lineage>
</organism>
<evidence type="ECO:0000256" key="6">
    <source>
        <dbReference type="PROSITE-ProRule" id="PRU00108"/>
    </source>
</evidence>
<dbReference type="EMBL" id="UYYG01000109">
    <property type="protein sequence ID" value="VDN53177.1"/>
    <property type="molecule type" value="Genomic_DNA"/>
</dbReference>
<dbReference type="SMART" id="SM00389">
    <property type="entry name" value="HOX"/>
    <property type="match status" value="1"/>
</dbReference>
<dbReference type="Proteomes" id="UP000038040">
    <property type="component" value="Unplaced"/>
</dbReference>
<feature type="domain" description="Homeobox" evidence="8">
    <location>
        <begin position="116"/>
        <end position="176"/>
    </location>
</feature>
<keyword evidence="4 6" id="KW-0371">Homeobox</keyword>
<dbReference type="GO" id="GO:0000981">
    <property type="term" value="F:DNA-binding transcription factor activity, RNA polymerase II-specific"/>
    <property type="evidence" value="ECO:0007669"/>
    <property type="project" value="InterPro"/>
</dbReference>
<evidence type="ECO:0000313" key="12">
    <source>
        <dbReference type="WBParaSite" id="DME_0000947301-mRNA-1"/>
    </source>
</evidence>
<reference evidence="12" key="1">
    <citation type="submission" date="2016-04" db="UniProtKB">
        <authorList>
            <consortium name="WormBaseParasite"/>
        </authorList>
    </citation>
    <scope>IDENTIFICATION</scope>
</reference>
<protein>
    <submittedName>
        <fullName evidence="12">Homeobox domain-containing protein</fullName>
    </submittedName>
</protein>
<evidence type="ECO:0000256" key="3">
    <source>
        <dbReference type="ARBA" id="ARBA00023125"/>
    </source>
</evidence>
<dbReference type="CDD" id="cd00086">
    <property type="entry name" value="homeodomain"/>
    <property type="match status" value="1"/>
</dbReference>